<dbReference type="InterPro" id="IPR046342">
    <property type="entry name" value="CBS_dom_sf"/>
</dbReference>
<feature type="transmembrane region" description="Helical" evidence="4">
    <location>
        <begin position="6"/>
        <end position="26"/>
    </location>
</feature>
<keyword evidence="2 4" id="KW-0812">Transmembrane</keyword>
<feature type="domain" description="CBS" evidence="5">
    <location>
        <begin position="203"/>
        <end position="262"/>
    </location>
</feature>
<evidence type="ECO:0000313" key="8">
    <source>
        <dbReference type="Proteomes" id="UP000789595"/>
    </source>
</evidence>
<dbReference type="InterPro" id="IPR000644">
    <property type="entry name" value="CBS_dom"/>
</dbReference>
<dbReference type="SUPFAM" id="SSF54631">
    <property type="entry name" value="CBS-domain pair"/>
    <property type="match status" value="1"/>
</dbReference>
<accession>A0A8J2S8J5</accession>
<feature type="transmembrane region" description="Helical" evidence="4">
    <location>
        <begin position="118"/>
        <end position="141"/>
    </location>
</feature>
<feature type="domain" description="CBS" evidence="5">
    <location>
        <begin position="271"/>
        <end position="331"/>
    </location>
</feature>
<evidence type="ECO:0000256" key="4">
    <source>
        <dbReference type="SAM" id="Phobius"/>
    </source>
</evidence>
<dbReference type="Proteomes" id="UP000789595">
    <property type="component" value="Unassembled WGS sequence"/>
</dbReference>
<dbReference type="AlphaFoldDB" id="A0A8J2S8J5"/>
<feature type="region of interest" description="Disordered" evidence="3">
    <location>
        <begin position="363"/>
        <end position="385"/>
    </location>
</feature>
<dbReference type="OrthoDB" id="5353557at2759"/>
<reference evidence="7" key="1">
    <citation type="submission" date="2021-11" db="EMBL/GenBank/DDBJ databases">
        <authorList>
            <consortium name="Genoscope - CEA"/>
            <person name="William W."/>
        </authorList>
    </citation>
    <scope>NUCLEOTIDE SEQUENCE</scope>
</reference>
<dbReference type="InterPro" id="IPR045095">
    <property type="entry name" value="ACDP"/>
</dbReference>
<feature type="domain" description="CNNM transmembrane" evidence="6">
    <location>
        <begin position="1"/>
        <end position="184"/>
    </location>
</feature>
<evidence type="ECO:0000256" key="3">
    <source>
        <dbReference type="SAM" id="MobiDB-lite"/>
    </source>
</evidence>
<keyword evidence="2 4" id="KW-1133">Transmembrane helix</keyword>
<name>A0A8J2S8J5_9STRA</name>
<dbReference type="InterPro" id="IPR002550">
    <property type="entry name" value="CNNM"/>
</dbReference>
<evidence type="ECO:0000259" key="5">
    <source>
        <dbReference type="PROSITE" id="PS51371"/>
    </source>
</evidence>
<evidence type="ECO:0008006" key="9">
    <source>
        <dbReference type="Google" id="ProtNLM"/>
    </source>
</evidence>
<dbReference type="Gene3D" id="3.10.580.10">
    <property type="entry name" value="CBS-domain"/>
    <property type="match status" value="1"/>
</dbReference>
<evidence type="ECO:0000313" key="7">
    <source>
        <dbReference type="EMBL" id="CAH0366170.1"/>
    </source>
</evidence>
<dbReference type="EMBL" id="CAKKNE010000001">
    <property type="protein sequence ID" value="CAH0366170.1"/>
    <property type="molecule type" value="Genomic_DNA"/>
</dbReference>
<dbReference type="GO" id="GO:0016020">
    <property type="term" value="C:membrane"/>
    <property type="evidence" value="ECO:0007669"/>
    <property type="project" value="UniProtKB-UniRule"/>
</dbReference>
<protein>
    <recommendedName>
        <fullName evidence="9">CNNM transmembrane domain-containing protein</fullName>
    </recommendedName>
</protein>
<evidence type="ECO:0000259" key="6">
    <source>
        <dbReference type="PROSITE" id="PS51846"/>
    </source>
</evidence>
<dbReference type="Pfam" id="PF00571">
    <property type="entry name" value="CBS"/>
    <property type="match status" value="1"/>
</dbReference>
<dbReference type="GO" id="GO:0010960">
    <property type="term" value="P:magnesium ion homeostasis"/>
    <property type="evidence" value="ECO:0007669"/>
    <property type="project" value="InterPro"/>
</dbReference>
<proteinExistence type="predicted"/>
<dbReference type="Pfam" id="PF01595">
    <property type="entry name" value="CNNM"/>
    <property type="match status" value="1"/>
</dbReference>
<comment type="caution">
    <text evidence="7">The sequence shown here is derived from an EMBL/GenBank/DDBJ whole genome shotgun (WGS) entry which is preliminary data.</text>
</comment>
<feature type="transmembrane region" description="Helical" evidence="4">
    <location>
        <begin position="89"/>
        <end position="106"/>
    </location>
</feature>
<dbReference type="PROSITE" id="PS51846">
    <property type="entry name" value="CNNM"/>
    <property type="match status" value="1"/>
</dbReference>
<dbReference type="PROSITE" id="PS51371">
    <property type="entry name" value="CBS"/>
    <property type="match status" value="2"/>
</dbReference>
<evidence type="ECO:0000256" key="1">
    <source>
        <dbReference type="PROSITE-ProRule" id="PRU00703"/>
    </source>
</evidence>
<keyword evidence="2 4" id="KW-0472">Membrane</keyword>
<keyword evidence="1" id="KW-0129">CBS domain</keyword>
<dbReference type="PANTHER" id="PTHR12064">
    <property type="entry name" value="METAL TRANSPORTER CNNM"/>
    <property type="match status" value="1"/>
</dbReference>
<feature type="transmembrane region" description="Helical" evidence="4">
    <location>
        <begin position="62"/>
        <end position="83"/>
    </location>
</feature>
<sequence>MEVWQYIIAAVLVALSGLFSGLNLGLMSFAPEDLRIVVEGSPDESERRSAAKIQPLRKTGNLLLCTLLLGNTLVNAAIATLLADATAGVLGMFITTGLIVVFGEIVPQSVCSRYALQIGAASVPLVWLFVGITFVVAYPIAKVLDWALGGEMSAVYTKNELKSLIRINVEDPQRVKESGLTPEDGKLLTGALSFKEELVEGAMTPLDAVFSLPEETILDEDTMGRILKSGHTRIPVTSEGKAVAILYAKDLVGVGFERNLALKSVLDAFDAYKRVYNVYEKTSLGDCFALCKRERRHLLVVVEKISKSLCGIVTTEDILEEILQDEIVGDDDQYIDQGNTSSMRPGLARQNSKAYDPLVLMRQLSPRRAPPDPPSMARGGPSGEY</sequence>
<organism evidence="7 8">
    <name type="scientific">Pelagomonas calceolata</name>
    <dbReference type="NCBI Taxonomy" id="35677"/>
    <lineage>
        <taxon>Eukaryota</taxon>
        <taxon>Sar</taxon>
        <taxon>Stramenopiles</taxon>
        <taxon>Ochrophyta</taxon>
        <taxon>Pelagophyceae</taxon>
        <taxon>Pelagomonadales</taxon>
        <taxon>Pelagomonadaceae</taxon>
        <taxon>Pelagomonas</taxon>
    </lineage>
</organism>
<dbReference type="PANTHER" id="PTHR12064:SF94">
    <property type="entry name" value="UNEXTENDED PROTEIN"/>
    <property type="match status" value="1"/>
</dbReference>
<evidence type="ECO:0000256" key="2">
    <source>
        <dbReference type="PROSITE-ProRule" id="PRU01193"/>
    </source>
</evidence>
<keyword evidence="8" id="KW-1185">Reference proteome</keyword>
<gene>
    <name evidence="7" type="ORF">PECAL_1P26460</name>
</gene>